<accession>A0A1P8F8M7</accession>
<evidence type="ECO:0000259" key="13">
    <source>
        <dbReference type="PROSITE" id="PS51194"/>
    </source>
</evidence>
<name>A0A1P8F8M7_9CHLR</name>
<dbReference type="GO" id="GO:0003723">
    <property type="term" value="F:RNA binding"/>
    <property type="evidence" value="ECO:0007669"/>
    <property type="project" value="UniProtKB-ARBA"/>
</dbReference>
<dbReference type="GO" id="GO:0003724">
    <property type="term" value="F:RNA helicase activity"/>
    <property type="evidence" value="ECO:0007669"/>
    <property type="project" value="UniProtKB-EC"/>
</dbReference>
<dbReference type="PROSITE" id="PS51192">
    <property type="entry name" value="HELICASE_ATP_BIND_1"/>
    <property type="match status" value="1"/>
</dbReference>
<dbReference type="SMART" id="SM00490">
    <property type="entry name" value="HELICc"/>
    <property type="match status" value="1"/>
</dbReference>
<feature type="domain" description="Helicase C-terminal" evidence="13">
    <location>
        <begin position="229"/>
        <end position="378"/>
    </location>
</feature>
<dbReference type="InterPro" id="IPR014001">
    <property type="entry name" value="Helicase_ATP-bd"/>
</dbReference>
<dbReference type="RefSeq" id="WP_076004445.1">
    <property type="nucleotide sequence ID" value="NZ_CP018258.1"/>
</dbReference>
<dbReference type="Pfam" id="PF00270">
    <property type="entry name" value="DEAD"/>
    <property type="match status" value="1"/>
</dbReference>
<evidence type="ECO:0000256" key="6">
    <source>
        <dbReference type="ARBA" id="ARBA00022840"/>
    </source>
</evidence>
<organism evidence="15 16">
    <name type="scientific">Dehalogenimonas formicexedens</name>
    <dbReference type="NCBI Taxonomy" id="1839801"/>
    <lineage>
        <taxon>Bacteria</taxon>
        <taxon>Bacillati</taxon>
        <taxon>Chloroflexota</taxon>
        <taxon>Dehalococcoidia</taxon>
        <taxon>Dehalococcoidales</taxon>
        <taxon>Dehalococcoidaceae</taxon>
        <taxon>Dehalogenimonas</taxon>
    </lineage>
</organism>
<dbReference type="GO" id="GO:0005829">
    <property type="term" value="C:cytosol"/>
    <property type="evidence" value="ECO:0007669"/>
    <property type="project" value="TreeGrafter"/>
</dbReference>
<evidence type="ECO:0000259" key="14">
    <source>
        <dbReference type="PROSITE" id="PS51195"/>
    </source>
</evidence>
<evidence type="ECO:0000256" key="2">
    <source>
        <dbReference type="ARBA" id="ARBA00022490"/>
    </source>
</evidence>
<keyword evidence="5 10" id="KW-0347">Helicase</keyword>
<keyword evidence="6 10" id="KW-0067">ATP-binding</keyword>
<dbReference type="Proteomes" id="UP000185934">
    <property type="component" value="Chromosome"/>
</dbReference>
<keyword evidence="3 10" id="KW-0547">Nucleotide-binding</keyword>
<dbReference type="GO" id="GO:0005524">
    <property type="term" value="F:ATP binding"/>
    <property type="evidence" value="ECO:0007669"/>
    <property type="project" value="UniProtKB-KW"/>
</dbReference>
<feature type="region of interest" description="Disordered" evidence="11">
    <location>
        <begin position="368"/>
        <end position="417"/>
    </location>
</feature>
<evidence type="ECO:0000313" key="16">
    <source>
        <dbReference type="Proteomes" id="UP000185934"/>
    </source>
</evidence>
<evidence type="ECO:0000256" key="7">
    <source>
        <dbReference type="ARBA" id="ARBA00038437"/>
    </source>
</evidence>
<dbReference type="KEGG" id="dfo:Dform_01495"/>
<dbReference type="InterPro" id="IPR027417">
    <property type="entry name" value="P-loop_NTPase"/>
</dbReference>
<dbReference type="InterPro" id="IPR011545">
    <property type="entry name" value="DEAD/DEAH_box_helicase_dom"/>
</dbReference>
<dbReference type="PANTHER" id="PTHR47959:SF13">
    <property type="entry name" value="ATP-DEPENDENT RNA HELICASE RHLE"/>
    <property type="match status" value="1"/>
</dbReference>
<dbReference type="InterPro" id="IPR050079">
    <property type="entry name" value="DEAD_box_RNA_helicase"/>
</dbReference>
<dbReference type="SMART" id="SM00487">
    <property type="entry name" value="DEXDc"/>
    <property type="match status" value="1"/>
</dbReference>
<sequence>MTFEQFNLHPAIMDGIRSVGYSEPTPIQAQAIPPALEGRDLIGLAQTGTGKTAAFVLPMLQKLLRGPRGKLRGLIISPTRELAEQIYESIKGLSQHTGIRSMAIYGGVGMDPQKSKLRTGMDIVVACPGRLLDHVWQGTIDFTDVEMLVIDEADRMFDMGFLPDIRKILKCLMHERQTLLFSATMPDDVRKLVRDVLNDPVTVQIGQVAPANTVTHALYPVRQDLKTSLLKTLLKQTDMDSVLVFTRTKHRTERVALALAQSGLKVASIQGNLSQYRRQAALDGFKDGTFKVLVATDIASRGIDVSDVSHVINYDMPDTADTYIHRIGRTGRIGKTGDAFTFVCAEDEPMVKSIEKVLKSPIERRSVDGFKYDAPEPVKTAPPHQPRHTRPQNPASGSDHNRRRTPAFHRRLSPQSI</sequence>
<feature type="domain" description="DEAD-box RNA helicase Q" evidence="14">
    <location>
        <begin position="1"/>
        <end position="29"/>
    </location>
</feature>
<evidence type="ECO:0000256" key="10">
    <source>
        <dbReference type="RuleBase" id="RU000492"/>
    </source>
</evidence>
<dbReference type="Gene3D" id="3.40.50.300">
    <property type="entry name" value="P-loop containing nucleotide triphosphate hydrolases"/>
    <property type="match status" value="2"/>
</dbReference>
<evidence type="ECO:0000256" key="11">
    <source>
        <dbReference type="SAM" id="MobiDB-lite"/>
    </source>
</evidence>
<comment type="catalytic activity">
    <reaction evidence="8">
        <text>ATP + H2O = ADP + phosphate + H(+)</text>
        <dbReference type="Rhea" id="RHEA:13065"/>
        <dbReference type="ChEBI" id="CHEBI:15377"/>
        <dbReference type="ChEBI" id="CHEBI:15378"/>
        <dbReference type="ChEBI" id="CHEBI:30616"/>
        <dbReference type="ChEBI" id="CHEBI:43474"/>
        <dbReference type="ChEBI" id="CHEBI:456216"/>
        <dbReference type="EC" id="3.6.4.13"/>
    </reaction>
</comment>
<dbReference type="InterPro" id="IPR000629">
    <property type="entry name" value="RNA-helicase_DEAD-box_CS"/>
</dbReference>
<feature type="short sequence motif" description="Q motif" evidence="9">
    <location>
        <begin position="1"/>
        <end position="29"/>
    </location>
</feature>
<dbReference type="EMBL" id="CP018258">
    <property type="protein sequence ID" value="APV44817.1"/>
    <property type="molecule type" value="Genomic_DNA"/>
</dbReference>
<dbReference type="OrthoDB" id="9805696at2"/>
<dbReference type="InterPro" id="IPR044742">
    <property type="entry name" value="DEAD/DEAH_RhlB"/>
</dbReference>
<dbReference type="CDD" id="cd18787">
    <property type="entry name" value="SF2_C_DEAD"/>
    <property type="match status" value="1"/>
</dbReference>
<dbReference type="PANTHER" id="PTHR47959">
    <property type="entry name" value="ATP-DEPENDENT RNA HELICASE RHLE-RELATED"/>
    <property type="match status" value="1"/>
</dbReference>
<dbReference type="InterPro" id="IPR001650">
    <property type="entry name" value="Helicase_C-like"/>
</dbReference>
<dbReference type="PROSITE" id="PS00039">
    <property type="entry name" value="DEAD_ATP_HELICASE"/>
    <property type="match status" value="1"/>
</dbReference>
<evidence type="ECO:0000313" key="15">
    <source>
        <dbReference type="EMBL" id="APV44817.1"/>
    </source>
</evidence>
<dbReference type="FunFam" id="3.40.50.300:FF:000108">
    <property type="entry name" value="ATP-dependent RNA helicase RhlE"/>
    <property type="match status" value="1"/>
</dbReference>
<keyword evidence="16" id="KW-1185">Reference proteome</keyword>
<proteinExistence type="inferred from homology"/>
<dbReference type="GO" id="GO:0016887">
    <property type="term" value="F:ATP hydrolysis activity"/>
    <property type="evidence" value="ECO:0007669"/>
    <property type="project" value="RHEA"/>
</dbReference>
<evidence type="ECO:0000256" key="9">
    <source>
        <dbReference type="PROSITE-ProRule" id="PRU00552"/>
    </source>
</evidence>
<dbReference type="SUPFAM" id="SSF52540">
    <property type="entry name" value="P-loop containing nucleoside triphosphate hydrolases"/>
    <property type="match status" value="1"/>
</dbReference>
<evidence type="ECO:0000256" key="4">
    <source>
        <dbReference type="ARBA" id="ARBA00022801"/>
    </source>
</evidence>
<dbReference type="CDD" id="cd00268">
    <property type="entry name" value="DEADc"/>
    <property type="match status" value="1"/>
</dbReference>
<evidence type="ECO:0000256" key="5">
    <source>
        <dbReference type="ARBA" id="ARBA00022806"/>
    </source>
</evidence>
<reference evidence="16" key="1">
    <citation type="submission" date="2016-11" db="EMBL/GenBank/DDBJ databases">
        <title>Dehalogenimonas formicexedens sp. nov., a chlorinated alkane respiring bacterium isolated from contaminated groundwater.</title>
        <authorList>
            <person name="Key T.A."/>
            <person name="Bowman K.S."/>
            <person name="Lee I."/>
            <person name="Chun J."/>
            <person name="Albuquerque L."/>
            <person name="da Costa M.S."/>
            <person name="Rainey F.A."/>
            <person name="Moe W.M."/>
        </authorList>
    </citation>
    <scope>NUCLEOTIDE SEQUENCE [LARGE SCALE GENOMIC DNA]</scope>
    <source>
        <strain evidence="16">NSZ-14</strain>
    </source>
</reference>
<evidence type="ECO:0000259" key="12">
    <source>
        <dbReference type="PROSITE" id="PS51192"/>
    </source>
</evidence>
<evidence type="ECO:0000256" key="8">
    <source>
        <dbReference type="ARBA" id="ARBA00047984"/>
    </source>
</evidence>
<dbReference type="STRING" id="1839801.Dform_01495"/>
<keyword evidence="4 10" id="KW-0378">Hydrolase</keyword>
<keyword evidence="2" id="KW-0963">Cytoplasm</keyword>
<dbReference type="Pfam" id="PF00271">
    <property type="entry name" value="Helicase_C"/>
    <property type="match status" value="1"/>
</dbReference>
<comment type="similarity">
    <text evidence="7 10">Belongs to the DEAD box helicase family.</text>
</comment>
<dbReference type="EC" id="3.6.4.13" evidence="1"/>
<dbReference type="PROSITE" id="PS51195">
    <property type="entry name" value="Q_MOTIF"/>
    <property type="match status" value="1"/>
</dbReference>
<protein>
    <recommendedName>
        <fullName evidence="1">RNA helicase</fullName>
        <ecNumber evidence="1">3.6.4.13</ecNumber>
    </recommendedName>
</protein>
<feature type="compositionally biased region" description="Basic residues" evidence="11">
    <location>
        <begin position="401"/>
        <end position="417"/>
    </location>
</feature>
<evidence type="ECO:0000256" key="1">
    <source>
        <dbReference type="ARBA" id="ARBA00012552"/>
    </source>
</evidence>
<dbReference type="InterPro" id="IPR014014">
    <property type="entry name" value="RNA_helicase_DEAD_Q_motif"/>
</dbReference>
<evidence type="ECO:0000256" key="3">
    <source>
        <dbReference type="ARBA" id="ARBA00022741"/>
    </source>
</evidence>
<feature type="domain" description="Helicase ATP-binding" evidence="12">
    <location>
        <begin position="32"/>
        <end position="203"/>
    </location>
</feature>
<gene>
    <name evidence="15" type="ORF">Dform_01495</name>
</gene>
<dbReference type="PROSITE" id="PS51194">
    <property type="entry name" value="HELICASE_CTER"/>
    <property type="match status" value="1"/>
</dbReference>
<dbReference type="AlphaFoldDB" id="A0A1P8F8M7"/>